<reference evidence="4" key="1">
    <citation type="submission" date="2013-03" db="EMBL/GenBank/DDBJ databases">
        <authorList>
            <person name="Jeffery W."/>
            <person name="Warren W."/>
            <person name="Wilson R.K."/>
        </authorList>
    </citation>
    <scope>NUCLEOTIDE SEQUENCE</scope>
    <source>
        <strain evidence="4">female</strain>
    </source>
</reference>
<evidence type="ECO:0000313" key="4">
    <source>
        <dbReference type="Proteomes" id="UP000018467"/>
    </source>
</evidence>
<accession>A0A3B1JMI2</accession>
<sequence>RLLKLHQPPRLLKLHQPPCLLKLLKPPCLLKLLQSPYAPLVAVAGEVLVLPCSIQPNTSAVDMTVEWYRLDAADRFVHGDTNQNLPDNPERFTYYCNVLGSKGFSSGRFYYEVQVREKTDWTLGVARESINRKGKIKLTPQNGFWTVILRNENEYKACADSPVLLYLRENLQKVGVFVDYEEGLVSFYDVESRSHIYSFTGQSFTEKLYPFFSPEPNDGGKNSAPLIITPRVYRKINTGSFLLMIDTSCNQPGCLQESAEPGPPLVGKLQCMLSITHS</sequence>
<dbReference type="PRINTS" id="PR01407">
    <property type="entry name" value="BUTYPHLNCDUF"/>
</dbReference>
<evidence type="ECO:0000259" key="2">
    <source>
        <dbReference type="PROSITE" id="PS50835"/>
    </source>
</evidence>
<dbReference type="Gene3D" id="2.60.120.920">
    <property type="match status" value="1"/>
</dbReference>
<reference evidence="4" key="2">
    <citation type="journal article" date="2014" name="Nat. Commun.">
        <title>The cavefish genome reveals candidate genes for eye loss.</title>
        <authorList>
            <person name="McGaugh S.E."/>
            <person name="Gross J.B."/>
            <person name="Aken B."/>
            <person name="Blin M."/>
            <person name="Borowsky R."/>
            <person name="Chalopin D."/>
            <person name="Hinaux H."/>
            <person name="Jeffery W.R."/>
            <person name="Keene A."/>
            <person name="Ma L."/>
            <person name="Minx P."/>
            <person name="Murphy D."/>
            <person name="O'Quin K.E."/>
            <person name="Retaux S."/>
            <person name="Rohner N."/>
            <person name="Searle S.M."/>
            <person name="Stahl B.A."/>
            <person name="Tabin C."/>
            <person name="Volff J.N."/>
            <person name="Yoshizawa M."/>
            <person name="Warren W.C."/>
        </authorList>
    </citation>
    <scope>NUCLEOTIDE SEQUENCE [LARGE SCALE GENOMIC DNA]</scope>
    <source>
        <strain evidence="4">female</strain>
    </source>
</reference>
<dbReference type="InterPro" id="IPR013320">
    <property type="entry name" value="ConA-like_dom_sf"/>
</dbReference>
<proteinExistence type="predicted"/>
<dbReference type="InterPro" id="IPR006574">
    <property type="entry name" value="PRY"/>
</dbReference>
<dbReference type="GeneTree" id="ENSGT01040000240385"/>
<feature type="domain" description="Ig-like" evidence="2">
    <location>
        <begin position="27"/>
        <end position="98"/>
    </location>
</feature>
<evidence type="ECO:0000259" key="1">
    <source>
        <dbReference type="PROSITE" id="PS50188"/>
    </source>
</evidence>
<dbReference type="CDD" id="cd13733">
    <property type="entry name" value="SPRY_PRY_C-I_1"/>
    <property type="match status" value="1"/>
</dbReference>
<dbReference type="Pfam" id="PF00622">
    <property type="entry name" value="SPRY"/>
    <property type="match status" value="1"/>
</dbReference>
<dbReference type="InterPro" id="IPR003877">
    <property type="entry name" value="SPRY_dom"/>
</dbReference>
<dbReference type="InterPro" id="IPR043136">
    <property type="entry name" value="B30.2/SPRY_sf"/>
</dbReference>
<dbReference type="PROSITE" id="PS50835">
    <property type="entry name" value="IG_LIKE"/>
    <property type="match status" value="1"/>
</dbReference>
<dbReference type="PROSITE" id="PS50188">
    <property type="entry name" value="B302_SPRY"/>
    <property type="match status" value="1"/>
</dbReference>
<dbReference type="Proteomes" id="UP000018467">
    <property type="component" value="Unassembled WGS sequence"/>
</dbReference>
<protein>
    <recommendedName>
        <fullName evidence="5">B30.2/SPRY domain-containing protein</fullName>
    </recommendedName>
</protein>
<dbReference type="Pfam" id="PF13765">
    <property type="entry name" value="PRY"/>
    <property type="match status" value="1"/>
</dbReference>
<dbReference type="InterPro" id="IPR001870">
    <property type="entry name" value="B30.2/SPRY"/>
</dbReference>
<dbReference type="InterPro" id="IPR050143">
    <property type="entry name" value="TRIM/RBCC"/>
</dbReference>
<dbReference type="SUPFAM" id="SSF49899">
    <property type="entry name" value="Concanavalin A-like lectins/glucanases"/>
    <property type="match status" value="1"/>
</dbReference>
<dbReference type="AlphaFoldDB" id="A0A3B1JMI2"/>
<reference evidence="3" key="4">
    <citation type="submission" date="2025-09" db="UniProtKB">
        <authorList>
            <consortium name="Ensembl"/>
        </authorList>
    </citation>
    <scope>IDENTIFICATION</scope>
</reference>
<dbReference type="InterPro" id="IPR003879">
    <property type="entry name" value="Butyrophylin_SPRY"/>
</dbReference>
<dbReference type="Bgee" id="ENSAMXG00000040455">
    <property type="expression patterns" value="Expressed in intestine and 5 other cell types or tissues"/>
</dbReference>
<evidence type="ECO:0000313" key="3">
    <source>
        <dbReference type="Ensembl" id="ENSAMXP00000043533.1"/>
    </source>
</evidence>
<dbReference type="InterPro" id="IPR036179">
    <property type="entry name" value="Ig-like_dom_sf"/>
</dbReference>
<feature type="domain" description="B30.2/SPRY" evidence="1">
    <location>
        <begin position="32"/>
        <end position="231"/>
    </location>
</feature>
<keyword evidence="4" id="KW-1185">Reference proteome</keyword>
<dbReference type="SMART" id="SM00449">
    <property type="entry name" value="SPRY"/>
    <property type="match status" value="1"/>
</dbReference>
<name>A0A3B1JMI2_ASTMX</name>
<reference evidence="3" key="3">
    <citation type="submission" date="2025-08" db="UniProtKB">
        <authorList>
            <consortium name="Ensembl"/>
        </authorList>
    </citation>
    <scope>IDENTIFICATION</scope>
</reference>
<dbReference type="PANTHER" id="PTHR24103">
    <property type="entry name" value="E3 UBIQUITIN-PROTEIN LIGASE TRIM"/>
    <property type="match status" value="1"/>
</dbReference>
<dbReference type="SUPFAM" id="SSF48726">
    <property type="entry name" value="Immunoglobulin"/>
    <property type="match status" value="1"/>
</dbReference>
<evidence type="ECO:0008006" key="5">
    <source>
        <dbReference type="Google" id="ProtNLM"/>
    </source>
</evidence>
<dbReference type="Ensembl" id="ENSAMXT00000050813.1">
    <property type="protein sequence ID" value="ENSAMXP00000043533.1"/>
    <property type="gene ID" value="ENSAMXG00000040455.1"/>
</dbReference>
<dbReference type="InterPro" id="IPR007110">
    <property type="entry name" value="Ig-like_dom"/>
</dbReference>
<dbReference type="FunFam" id="2.60.120.920:FF:000004">
    <property type="entry name" value="Butyrophilin subfamily 1 member A1"/>
    <property type="match status" value="1"/>
</dbReference>
<organism evidence="3 4">
    <name type="scientific">Astyanax mexicanus</name>
    <name type="common">Blind cave fish</name>
    <name type="synonym">Astyanax fasciatus mexicanus</name>
    <dbReference type="NCBI Taxonomy" id="7994"/>
    <lineage>
        <taxon>Eukaryota</taxon>
        <taxon>Metazoa</taxon>
        <taxon>Chordata</taxon>
        <taxon>Craniata</taxon>
        <taxon>Vertebrata</taxon>
        <taxon>Euteleostomi</taxon>
        <taxon>Actinopterygii</taxon>
        <taxon>Neopterygii</taxon>
        <taxon>Teleostei</taxon>
        <taxon>Ostariophysi</taxon>
        <taxon>Characiformes</taxon>
        <taxon>Characoidei</taxon>
        <taxon>Acestrorhamphidae</taxon>
        <taxon>Acestrorhamphinae</taxon>
        <taxon>Astyanax</taxon>
    </lineage>
</organism>